<dbReference type="RefSeq" id="WP_311366357.1">
    <property type="nucleotide sequence ID" value="NZ_JAVRIC010000030.1"/>
</dbReference>
<evidence type="ECO:0000313" key="3">
    <source>
        <dbReference type="Proteomes" id="UP001254608"/>
    </source>
</evidence>
<reference evidence="2 3" key="1">
    <citation type="submission" date="2023-09" db="EMBL/GenBank/DDBJ databases">
        <authorList>
            <person name="Rey-Velasco X."/>
        </authorList>
    </citation>
    <scope>NUCLEOTIDE SEQUENCE [LARGE SCALE GENOMIC DNA]</scope>
    <source>
        <strain evidence="2 3">W345</strain>
    </source>
</reference>
<evidence type="ECO:0000313" key="2">
    <source>
        <dbReference type="EMBL" id="MDT0498945.1"/>
    </source>
</evidence>
<evidence type="ECO:0000256" key="1">
    <source>
        <dbReference type="SAM" id="SignalP"/>
    </source>
</evidence>
<dbReference type="InterPro" id="IPR010727">
    <property type="entry name" value="DUF1302"/>
</dbReference>
<keyword evidence="1" id="KW-0732">Signal</keyword>
<feature type="signal peptide" evidence="1">
    <location>
        <begin position="1"/>
        <end position="26"/>
    </location>
</feature>
<organism evidence="2 3">
    <name type="scientific">Banduia mediterranea</name>
    <dbReference type="NCBI Taxonomy" id="3075609"/>
    <lineage>
        <taxon>Bacteria</taxon>
        <taxon>Pseudomonadati</taxon>
        <taxon>Pseudomonadota</taxon>
        <taxon>Gammaproteobacteria</taxon>
        <taxon>Nevskiales</taxon>
        <taxon>Algiphilaceae</taxon>
        <taxon>Banduia</taxon>
    </lineage>
</organism>
<sequence>MRTKLRVSLRLGAACLTLAAPLASQAVSFDLGPVDAQLDTTVSLGVTFRMQDQDDSLIGITNGGTARSVNEDDGNYGFEKGDTVAAVAKITTDLDFRMGDYGLFSRLSYFADPIAEDADNINDRRGPIAPFVAGPTNLIAETRERGDYELGNRGHQRQDDEFSLLDLFAYGNWNVGGHSVSARFGRQVVNWGESTFIINGINSINPVDVARLRTPGSELKEALLPTSMFWGSVQLTNQLSLETVLMTQWQETQIDPRGSFFSTNDTASDDGDKIIVTFGRRKDENSVTTYPADVAALGVTGDPEAMVWLQREHDRKPDSDPDQYGAALRYYADNIGVEFGAYYLKYHSRTPIVSTVRGGLNGAGGSSPAPGNGTTNAINAPGGIAAAPLCSDDATAGDCRASYFIEYPENIELYGLSFNAGGPFGTALQGEYSYRPHQPLQLSGAELVMASLGLTNSVTGQDFITEGPYAGLPTAFLNVPAGTDIHGYERVEMHQITTTVTKAFGPSFGASQFVMLGDFGATYVDLPEELDFSAPGAALPAPGSGRATLATPEGFVSGGSVQSEGFLDNFSWGYRLVGRLDYEDVIGAVSLSPRLVWAHDVNGTGPTFNQDTKAVTLGVGFNYLQRWQGDIGYTTFFGGRTYSGTDPIAAPEAQSQDFATSANPNKDRDFLAISVSYAF</sequence>
<dbReference type="Pfam" id="PF06980">
    <property type="entry name" value="DUF1302"/>
    <property type="match status" value="1"/>
</dbReference>
<gene>
    <name evidence="2" type="ORF">RM530_16495</name>
</gene>
<proteinExistence type="predicted"/>
<dbReference type="EMBL" id="JAVRIC010000030">
    <property type="protein sequence ID" value="MDT0498945.1"/>
    <property type="molecule type" value="Genomic_DNA"/>
</dbReference>
<keyword evidence="3" id="KW-1185">Reference proteome</keyword>
<protein>
    <submittedName>
        <fullName evidence="2">DUF1302 domain-containing protein</fullName>
    </submittedName>
</protein>
<comment type="caution">
    <text evidence="2">The sequence shown here is derived from an EMBL/GenBank/DDBJ whole genome shotgun (WGS) entry which is preliminary data.</text>
</comment>
<dbReference type="Proteomes" id="UP001254608">
    <property type="component" value="Unassembled WGS sequence"/>
</dbReference>
<name>A0ABU2WM41_9GAMM</name>
<accession>A0ABU2WM41</accession>
<feature type="chain" id="PRO_5045763990" evidence="1">
    <location>
        <begin position="27"/>
        <end position="679"/>
    </location>
</feature>